<organism evidence="5 6">
    <name type="scientific">Flavobacterium quisquiliarum</name>
    <dbReference type="NCBI Taxonomy" id="1834436"/>
    <lineage>
        <taxon>Bacteria</taxon>
        <taxon>Pseudomonadati</taxon>
        <taxon>Bacteroidota</taxon>
        <taxon>Flavobacteriia</taxon>
        <taxon>Flavobacteriales</taxon>
        <taxon>Flavobacteriaceae</taxon>
        <taxon>Flavobacterium</taxon>
    </lineage>
</organism>
<protein>
    <submittedName>
        <fullName evidence="5">TonB-dependent receptor domain-containing protein</fullName>
    </submittedName>
</protein>
<name>A0ABV8WAI4_9FLAO</name>
<keyword evidence="1" id="KW-0812">Transmembrane</keyword>
<keyword evidence="1" id="KW-0813">Transport</keyword>
<reference evidence="6" key="1">
    <citation type="journal article" date="2019" name="Int. J. Syst. Evol. Microbiol.">
        <title>The Global Catalogue of Microorganisms (GCM) 10K type strain sequencing project: providing services to taxonomists for standard genome sequencing and annotation.</title>
        <authorList>
            <consortium name="The Broad Institute Genomics Platform"/>
            <consortium name="The Broad Institute Genome Sequencing Center for Infectious Disease"/>
            <person name="Wu L."/>
            <person name="Ma J."/>
        </authorList>
    </citation>
    <scope>NUCLEOTIDE SEQUENCE [LARGE SCALE GENOMIC DNA]</scope>
    <source>
        <strain evidence="6">CGMCC 1.15345</strain>
    </source>
</reference>
<keyword evidence="1" id="KW-1134">Transmembrane beta strand</keyword>
<keyword evidence="2" id="KW-0732">Signal</keyword>
<feature type="domain" description="TonB-dependent receptor plug" evidence="3">
    <location>
        <begin position="139"/>
        <end position="216"/>
    </location>
</feature>
<evidence type="ECO:0000259" key="3">
    <source>
        <dbReference type="Pfam" id="PF07715"/>
    </source>
</evidence>
<evidence type="ECO:0000259" key="4">
    <source>
        <dbReference type="Pfam" id="PF14905"/>
    </source>
</evidence>
<gene>
    <name evidence="5" type="ORF">ACFOY0_22690</name>
</gene>
<dbReference type="Proteomes" id="UP001595719">
    <property type="component" value="Unassembled WGS sequence"/>
</dbReference>
<dbReference type="Pfam" id="PF07715">
    <property type="entry name" value="Plug"/>
    <property type="match status" value="1"/>
</dbReference>
<keyword evidence="5" id="KW-0675">Receptor</keyword>
<dbReference type="InterPro" id="IPR012910">
    <property type="entry name" value="Plug_dom"/>
</dbReference>
<dbReference type="PANTHER" id="PTHR40980">
    <property type="entry name" value="PLUG DOMAIN-CONTAINING PROTEIN"/>
    <property type="match status" value="1"/>
</dbReference>
<feature type="signal peptide" evidence="2">
    <location>
        <begin position="1"/>
        <end position="19"/>
    </location>
</feature>
<keyword evidence="6" id="KW-1185">Reference proteome</keyword>
<feature type="domain" description="Outer membrane protein beta-barrel" evidence="4">
    <location>
        <begin position="366"/>
        <end position="778"/>
    </location>
</feature>
<comment type="similarity">
    <text evidence="1">Belongs to the TonB-dependent receptor family.</text>
</comment>
<accession>A0ABV8WAI4</accession>
<comment type="caution">
    <text evidence="5">The sequence shown here is derived from an EMBL/GenBank/DDBJ whole genome shotgun (WGS) entry which is preliminary data.</text>
</comment>
<comment type="subcellular location">
    <subcellularLocation>
        <location evidence="1">Cell outer membrane</location>
        <topology evidence="1">Multi-pass membrane protein</topology>
    </subcellularLocation>
</comment>
<keyword evidence="1" id="KW-0472">Membrane</keyword>
<evidence type="ECO:0000256" key="2">
    <source>
        <dbReference type="SAM" id="SignalP"/>
    </source>
</evidence>
<feature type="chain" id="PRO_5047539455" evidence="2">
    <location>
        <begin position="20"/>
        <end position="805"/>
    </location>
</feature>
<evidence type="ECO:0000313" key="5">
    <source>
        <dbReference type="EMBL" id="MFC4393818.1"/>
    </source>
</evidence>
<evidence type="ECO:0000256" key="1">
    <source>
        <dbReference type="PROSITE-ProRule" id="PRU01360"/>
    </source>
</evidence>
<proteinExistence type="inferred from homology"/>
<dbReference type="InterPro" id="IPR039426">
    <property type="entry name" value="TonB-dep_rcpt-like"/>
</dbReference>
<dbReference type="Pfam" id="PF14905">
    <property type="entry name" value="OMP_b-brl_3"/>
    <property type="match status" value="1"/>
</dbReference>
<dbReference type="RefSeq" id="WP_219071520.1">
    <property type="nucleotide sequence ID" value="NZ_JBHSCO010000007.1"/>
</dbReference>
<dbReference type="PANTHER" id="PTHR40980:SF4">
    <property type="entry name" value="TONB-DEPENDENT RECEPTOR-LIKE BETA-BARREL DOMAIN-CONTAINING PROTEIN"/>
    <property type="match status" value="1"/>
</dbReference>
<evidence type="ECO:0000313" key="6">
    <source>
        <dbReference type="Proteomes" id="UP001595719"/>
    </source>
</evidence>
<dbReference type="EMBL" id="JBHSCO010000007">
    <property type="protein sequence ID" value="MFC4393818.1"/>
    <property type="molecule type" value="Genomic_DNA"/>
</dbReference>
<dbReference type="Pfam" id="PF13715">
    <property type="entry name" value="CarbopepD_reg_2"/>
    <property type="match status" value="1"/>
</dbReference>
<keyword evidence="1" id="KW-0998">Cell outer membrane</keyword>
<sequence>MKLKFFLFALLGVIATAQAQNTGTVSGKITEKSNSMPISYATVSLKENGKVVSGVNTDDNGDFSFKNIALKSYTIEIQYIGFRKYIGSVLLSENKKNATLNIALEEEATQLKGVNIVAERSTIEQKIDRKVVTVGKDLTTAGASASDIMNNIPSVNVDQDGKLSLRGNDNVRVLIDGRPSNIDPAQLLKQIPSTSIKKIELITNPSAKYNPEGMSGIINIILHKNANTGFNGTYSGGITFGETAKFNQSLDLNYKTGKVNFFGNAGNNSGKYFNDGFIKKLDQSLTQRLDIVNDDESYLYKIGMDYLIDDHNTLSIYTNQNKSTGVGLVNTDIDYINSPENIANMYQKSRYQGPNTTGTYNLAYKHIFKKEGHTLDFEGNYSDTKESQNANFDNTITMTNNAVSSEIYNDFLRYDRKLSTLNVDYVNPLNEKTTLEAGAEARLTRTDNDYNRVNDQDPTQNLVSNYTYDTDIYSAYVTFGQKFKKISYQVGARFESYKMQADLNHGEVKYDDDYLTLYPSAYLTYNLNDKNTLQFSYSRRVDRPSLEQTKPIREFSTPLVTSYGNPDLRPQFTNSVEVNYTKTLEKGSFTAGVFVRSINDQISRILYPDDTDPSGNKQIMSFTNFDHNTAYGFEVSLNYKITKWWDIQPSIDFSSINQEGVVSKYHEDRNQFISENRTVTVAAFNGRMNSNFKANKRLSFLLFGFYRGAVDGVQNNSHEMYKMDIGSRYTLLDNKMNISVRFNDVFNTMKYAFDTNYPYPQAGQFTWESQTVYLGLTYNFGGGKIKNLQRKQRDDNTNKGGGGMF</sequence>
<dbReference type="InterPro" id="IPR041700">
    <property type="entry name" value="OMP_b-brl_3"/>
</dbReference>
<dbReference type="PROSITE" id="PS52016">
    <property type="entry name" value="TONB_DEPENDENT_REC_3"/>
    <property type="match status" value="1"/>
</dbReference>